<proteinExistence type="inferred from homology"/>
<comment type="pathway">
    <text evidence="18">Cofactor biosynthesis; thiamine diphosphate biosynthesis.</text>
</comment>
<evidence type="ECO:0000256" key="14">
    <source>
        <dbReference type="ARBA" id="ARBA00071867"/>
    </source>
</evidence>
<dbReference type="UniPathway" id="UPA00060"/>
<name>A0A1F5C7D8_9BACT</name>
<dbReference type="NCBIfam" id="TIGR00342">
    <property type="entry name" value="tRNA uracil 4-sulfurtransferase ThiI"/>
    <property type="match status" value="1"/>
</dbReference>
<dbReference type="EMBL" id="MEYQ01000033">
    <property type="protein sequence ID" value="OGD38743.1"/>
    <property type="molecule type" value="Genomic_DNA"/>
</dbReference>
<feature type="binding site" evidence="18">
    <location>
        <position position="298"/>
    </location>
    <ligand>
        <name>ATP</name>
        <dbReference type="ChEBI" id="CHEBI:30616"/>
    </ligand>
</feature>
<keyword evidence="8 18" id="KW-0784">Thiamine biosynthesis</keyword>
<evidence type="ECO:0000256" key="6">
    <source>
        <dbReference type="ARBA" id="ARBA00022840"/>
    </source>
</evidence>
<evidence type="ECO:0000256" key="7">
    <source>
        <dbReference type="ARBA" id="ARBA00022884"/>
    </source>
</evidence>
<feature type="domain" description="THUMP" evidence="19">
    <location>
        <begin position="60"/>
        <end position="167"/>
    </location>
</feature>
<dbReference type="Proteomes" id="UP000177947">
    <property type="component" value="Unassembled WGS sequence"/>
</dbReference>
<evidence type="ECO:0000256" key="2">
    <source>
        <dbReference type="ARBA" id="ARBA00022490"/>
    </source>
</evidence>
<protein>
    <recommendedName>
        <fullName evidence="14 18">Probable tRNA sulfurtransferase</fullName>
        <ecNumber evidence="13 18">2.8.1.4</ecNumber>
    </recommendedName>
    <alternativeName>
        <fullName evidence="15 18">Sulfur carrier protein ThiS sulfurtransferase</fullName>
    </alternativeName>
    <alternativeName>
        <fullName evidence="16 18">Thiamine biosynthesis protein ThiI</fullName>
    </alternativeName>
    <alternativeName>
        <fullName evidence="17 18">tRNA 4-thiouridine synthase</fullName>
    </alternativeName>
</protein>
<keyword evidence="3 18" id="KW-0820">tRNA-binding</keyword>
<evidence type="ECO:0000256" key="16">
    <source>
        <dbReference type="ARBA" id="ARBA00077849"/>
    </source>
</evidence>
<evidence type="ECO:0000256" key="4">
    <source>
        <dbReference type="ARBA" id="ARBA00022679"/>
    </source>
</evidence>
<dbReference type="SUPFAM" id="SSF143437">
    <property type="entry name" value="THUMP domain-like"/>
    <property type="match status" value="1"/>
</dbReference>
<dbReference type="EC" id="2.8.1.4" evidence="13 18"/>
<dbReference type="CDD" id="cd01712">
    <property type="entry name" value="PPase_ThiI"/>
    <property type="match status" value="1"/>
</dbReference>
<keyword evidence="7 18" id="KW-0694">RNA-binding</keyword>
<evidence type="ECO:0000259" key="19">
    <source>
        <dbReference type="PROSITE" id="PS51165"/>
    </source>
</evidence>
<dbReference type="GO" id="GO:0140741">
    <property type="term" value="F:tRNA-uracil-4 sulfurtransferase activity"/>
    <property type="evidence" value="ECO:0007669"/>
    <property type="project" value="UniProtKB-EC"/>
</dbReference>
<dbReference type="InterPro" id="IPR014729">
    <property type="entry name" value="Rossmann-like_a/b/a_fold"/>
</dbReference>
<sequence>MKKIVIIHYHEIALKGRNRAFFENVLLENIKLSLRSEKVDDIFRVYGRIIVRLNADSRIDSIIIKLEKVFGIAYFAVGFKGSRDLEALKGDIWETLKNEEFESFRITTKRGDKSFKYSSQETDKIIGSHVWQKIEEAGRKPKVDLENFDINIVIEISSQGTFFYFKKIKGLSGFPPGTSGKVVSLISGGFDSPVATWKIMRRGAEVIFVHFHSYPSTSLASKENVREIIKILTQYQFYSKAYFVPFLDIQKSIMLNCEQSFGVILYRRFMMRIAEKIAKNENAKALITGDSLGQVASQTLENIAVVSSAIDLPILRPLIGENKEDIIKLSQEIGTFDISSRPVEDCCSLFVPKHPKTKARVEDVMEMEKKLDIDELIRSALDKTEAEIFDI</sequence>
<comment type="function">
    <text evidence="11 18">Catalyzes the ATP-dependent transfer of a sulfur to tRNA to produce 4-thiouridine in position 8 of tRNAs, which functions as a near-UV photosensor. Also catalyzes the transfer of sulfur to the sulfur carrier protein ThiS, forming ThiS-thiocarboxylate. This is a step in the synthesis of thiazole, in the thiamine biosynthesis pathway. The sulfur is donated as persulfide by IscS.</text>
</comment>
<evidence type="ECO:0000313" key="21">
    <source>
        <dbReference type="Proteomes" id="UP000177947"/>
    </source>
</evidence>
<accession>A0A1F5C7D8</accession>
<dbReference type="GO" id="GO:0000049">
    <property type="term" value="F:tRNA binding"/>
    <property type="evidence" value="ECO:0007669"/>
    <property type="project" value="UniProtKB-UniRule"/>
</dbReference>
<evidence type="ECO:0000256" key="15">
    <source>
        <dbReference type="ARBA" id="ARBA00075337"/>
    </source>
</evidence>
<dbReference type="InterPro" id="IPR054173">
    <property type="entry name" value="ThiI_fer"/>
</dbReference>
<dbReference type="CDD" id="cd11716">
    <property type="entry name" value="THUMP_ThiI"/>
    <property type="match status" value="1"/>
</dbReference>
<keyword evidence="6 18" id="KW-0067">ATP-binding</keyword>
<dbReference type="FunFam" id="3.40.50.620:FF:000053">
    <property type="entry name" value="Probable tRNA sulfurtransferase"/>
    <property type="match status" value="1"/>
</dbReference>
<comment type="caution">
    <text evidence="20">The sequence shown here is derived from an EMBL/GenBank/DDBJ whole genome shotgun (WGS) entry which is preliminary data.</text>
</comment>
<dbReference type="InterPro" id="IPR050102">
    <property type="entry name" value="tRNA_sulfurtransferase_ThiI"/>
</dbReference>
<organism evidence="20 21">
    <name type="scientific">Candidatus Azambacteria bacterium RIFCSPLOWO2_01_FULL_37_9</name>
    <dbReference type="NCBI Taxonomy" id="1797297"/>
    <lineage>
        <taxon>Bacteria</taxon>
        <taxon>Candidatus Azamiibacteriota</taxon>
    </lineage>
</organism>
<dbReference type="InterPro" id="IPR020536">
    <property type="entry name" value="ThiI_AANH"/>
</dbReference>
<dbReference type="AlphaFoldDB" id="A0A1F5C7D8"/>
<evidence type="ECO:0000256" key="1">
    <source>
        <dbReference type="ARBA" id="ARBA00004496"/>
    </source>
</evidence>
<dbReference type="GO" id="GO:0009229">
    <property type="term" value="P:thiamine diphosphate biosynthetic process"/>
    <property type="evidence" value="ECO:0007669"/>
    <property type="project" value="UniProtKB-UniRule"/>
</dbReference>
<dbReference type="Pfam" id="PF02568">
    <property type="entry name" value="ThiI"/>
    <property type="match status" value="1"/>
</dbReference>
<evidence type="ECO:0000313" key="20">
    <source>
        <dbReference type="EMBL" id="OGD38743.1"/>
    </source>
</evidence>
<dbReference type="InterPro" id="IPR049961">
    <property type="entry name" value="ThiI_N"/>
</dbReference>
<dbReference type="Pfam" id="PF22025">
    <property type="entry name" value="ThiI_fer"/>
    <property type="match status" value="1"/>
</dbReference>
<dbReference type="PROSITE" id="PS51165">
    <property type="entry name" value="THUMP"/>
    <property type="match status" value="1"/>
</dbReference>
<dbReference type="PANTHER" id="PTHR43209:SF1">
    <property type="entry name" value="TRNA SULFURTRANSFERASE"/>
    <property type="match status" value="1"/>
</dbReference>
<feature type="binding site" evidence="18">
    <location>
        <begin position="210"/>
        <end position="211"/>
    </location>
    <ligand>
        <name>ATP</name>
        <dbReference type="ChEBI" id="CHEBI:30616"/>
    </ligand>
</feature>
<evidence type="ECO:0000256" key="11">
    <source>
        <dbReference type="ARBA" id="ARBA00058382"/>
    </source>
</evidence>
<dbReference type="Gene3D" id="3.40.50.620">
    <property type="entry name" value="HUPs"/>
    <property type="match status" value="1"/>
</dbReference>
<dbReference type="GO" id="GO:0052837">
    <property type="term" value="P:thiazole biosynthetic process"/>
    <property type="evidence" value="ECO:0007669"/>
    <property type="project" value="TreeGrafter"/>
</dbReference>
<dbReference type="SUPFAM" id="SSF52402">
    <property type="entry name" value="Adenine nucleotide alpha hydrolases-like"/>
    <property type="match status" value="1"/>
</dbReference>
<dbReference type="PANTHER" id="PTHR43209">
    <property type="entry name" value="TRNA SULFURTRANSFERASE"/>
    <property type="match status" value="1"/>
</dbReference>
<dbReference type="GO" id="GO:0002937">
    <property type="term" value="P:tRNA 4-thiouridine biosynthesis"/>
    <property type="evidence" value="ECO:0007669"/>
    <property type="project" value="TreeGrafter"/>
</dbReference>
<evidence type="ECO:0000256" key="9">
    <source>
        <dbReference type="ARBA" id="ARBA00050570"/>
    </source>
</evidence>
<dbReference type="GO" id="GO:0009228">
    <property type="term" value="P:thiamine biosynthetic process"/>
    <property type="evidence" value="ECO:0007669"/>
    <property type="project" value="UniProtKB-KW"/>
</dbReference>
<keyword evidence="5 18" id="KW-0547">Nucleotide-binding</keyword>
<evidence type="ECO:0000256" key="5">
    <source>
        <dbReference type="ARBA" id="ARBA00022741"/>
    </source>
</evidence>
<evidence type="ECO:0000256" key="18">
    <source>
        <dbReference type="HAMAP-Rule" id="MF_00021"/>
    </source>
</evidence>
<comment type="subcellular location">
    <subcellularLocation>
        <location evidence="1 18">Cytoplasm</location>
    </subcellularLocation>
</comment>
<keyword evidence="4 18" id="KW-0808">Transferase</keyword>
<dbReference type="HAMAP" id="MF_00021">
    <property type="entry name" value="ThiI"/>
    <property type="match status" value="1"/>
</dbReference>
<comment type="catalytic activity">
    <reaction evidence="9 18">
        <text>[ThiI sulfur-carrier protein]-S-sulfanyl-L-cysteine + a uridine in tRNA + 2 reduced [2Fe-2S]-[ferredoxin] + ATP + H(+) = [ThiI sulfur-carrier protein]-L-cysteine + a 4-thiouridine in tRNA + 2 oxidized [2Fe-2S]-[ferredoxin] + AMP + diphosphate</text>
        <dbReference type="Rhea" id="RHEA:24176"/>
        <dbReference type="Rhea" id="RHEA-COMP:10000"/>
        <dbReference type="Rhea" id="RHEA-COMP:10001"/>
        <dbReference type="Rhea" id="RHEA-COMP:13337"/>
        <dbReference type="Rhea" id="RHEA-COMP:13338"/>
        <dbReference type="Rhea" id="RHEA-COMP:13339"/>
        <dbReference type="Rhea" id="RHEA-COMP:13340"/>
        <dbReference type="ChEBI" id="CHEBI:15378"/>
        <dbReference type="ChEBI" id="CHEBI:29950"/>
        <dbReference type="ChEBI" id="CHEBI:30616"/>
        <dbReference type="ChEBI" id="CHEBI:33019"/>
        <dbReference type="ChEBI" id="CHEBI:33737"/>
        <dbReference type="ChEBI" id="CHEBI:33738"/>
        <dbReference type="ChEBI" id="CHEBI:61963"/>
        <dbReference type="ChEBI" id="CHEBI:65315"/>
        <dbReference type="ChEBI" id="CHEBI:136798"/>
        <dbReference type="ChEBI" id="CHEBI:456215"/>
        <dbReference type="EC" id="2.8.1.4"/>
    </reaction>
</comment>
<reference evidence="20 21" key="1">
    <citation type="journal article" date="2016" name="Nat. Commun.">
        <title>Thousands of microbial genomes shed light on interconnected biogeochemical processes in an aquifer system.</title>
        <authorList>
            <person name="Anantharaman K."/>
            <person name="Brown C.T."/>
            <person name="Hug L.A."/>
            <person name="Sharon I."/>
            <person name="Castelle C.J."/>
            <person name="Probst A.J."/>
            <person name="Thomas B.C."/>
            <person name="Singh A."/>
            <person name="Wilkins M.J."/>
            <person name="Karaoz U."/>
            <person name="Brodie E.L."/>
            <person name="Williams K.H."/>
            <person name="Hubbard S.S."/>
            <person name="Banfield J.F."/>
        </authorList>
    </citation>
    <scope>NUCLEOTIDE SEQUENCE [LARGE SCALE GENOMIC DNA]</scope>
</reference>
<dbReference type="InterPro" id="IPR049962">
    <property type="entry name" value="THUMP_ThiI"/>
</dbReference>
<evidence type="ECO:0000256" key="3">
    <source>
        <dbReference type="ARBA" id="ARBA00022555"/>
    </source>
</evidence>
<evidence type="ECO:0000256" key="13">
    <source>
        <dbReference type="ARBA" id="ARBA00066827"/>
    </source>
</evidence>
<dbReference type="Gene3D" id="3.30.2130.30">
    <property type="match status" value="1"/>
</dbReference>
<dbReference type="GO" id="GO:0005524">
    <property type="term" value="F:ATP binding"/>
    <property type="evidence" value="ECO:0007669"/>
    <property type="project" value="UniProtKB-UniRule"/>
</dbReference>
<keyword evidence="2 18" id="KW-0963">Cytoplasm</keyword>
<dbReference type="InterPro" id="IPR004114">
    <property type="entry name" value="THUMP_dom"/>
</dbReference>
<feature type="binding site" evidence="18">
    <location>
        <position position="289"/>
    </location>
    <ligand>
        <name>ATP</name>
        <dbReference type="ChEBI" id="CHEBI:30616"/>
    </ligand>
</feature>
<comment type="catalytic activity">
    <reaction evidence="10 18">
        <text>[ThiS sulfur-carrier protein]-C-terminal Gly-Gly-AMP + S-sulfanyl-L-cysteinyl-[cysteine desulfurase] + AH2 = [ThiS sulfur-carrier protein]-C-terminal-Gly-aminoethanethioate + L-cysteinyl-[cysteine desulfurase] + A + AMP + 2 H(+)</text>
        <dbReference type="Rhea" id="RHEA:43340"/>
        <dbReference type="Rhea" id="RHEA-COMP:12157"/>
        <dbReference type="Rhea" id="RHEA-COMP:12158"/>
        <dbReference type="Rhea" id="RHEA-COMP:12910"/>
        <dbReference type="Rhea" id="RHEA-COMP:19908"/>
        <dbReference type="ChEBI" id="CHEBI:13193"/>
        <dbReference type="ChEBI" id="CHEBI:15378"/>
        <dbReference type="ChEBI" id="CHEBI:17499"/>
        <dbReference type="ChEBI" id="CHEBI:29950"/>
        <dbReference type="ChEBI" id="CHEBI:61963"/>
        <dbReference type="ChEBI" id="CHEBI:90618"/>
        <dbReference type="ChEBI" id="CHEBI:232372"/>
        <dbReference type="ChEBI" id="CHEBI:456215"/>
    </reaction>
</comment>
<gene>
    <name evidence="18" type="primary">thiI</name>
    <name evidence="20" type="ORF">A2907_01585</name>
</gene>
<evidence type="ECO:0000256" key="8">
    <source>
        <dbReference type="ARBA" id="ARBA00022977"/>
    </source>
</evidence>
<evidence type="ECO:0000256" key="10">
    <source>
        <dbReference type="ARBA" id="ARBA00052330"/>
    </source>
</evidence>
<dbReference type="InterPro" id="IPR003720">
    <property type="entry name" value="tRNA_STrfase"/>
</dbReference>
<feature type="binding site" evidence="18">
    <location>
        <position position="267"/>
    </location>
    <ligand>
        <name>ATP</name>
        <dbReference type="ChEBI" id="CHEBI:30616"/>
    </ligand>
</feature>
<evidence type="ECO:0000256" key="17">
    <source>
        <dbReference type="ARBA" id="ARBA00080570"/>
    </source>
</evidence>
<comment type="similarity">
    <text evidence="12 18">Belongs to the ThiI family.</text>
</comment>
<dbReference type="SMART" id="SM00981">
    <property type="entry name" value="THUMP"/>
    <property type="match status" value="1"/>
</dbReference>
<dbReference type="GO" id="GO:0005829">
    <property type="term" value="C:cytosol"/>
    <property type="evidence" value="ECO:0007669"/>
    <property type="project" value="TreeGrafter"/>
</dbReference>
<dbReference type="GO" id="GO:0004810">
    <property type="term" value="F:CCA tRNA nucleotidyltransferase activity"/>
    <property type="evidence" value="ECO:0007669"/>
    <property type="project" value="InterPro"/>
</dbReference>
<evidence type="ECO:0000256" key="12">
    <source>
        <dbReference type="ARBA" id="ARBA00061472"/>
    </source>
</evidence>
<dbReference type="Pfam" id="PF02926">
    <property type="entry name" value="THUMP"/>
    <property type="match status" value="1"/>
</dbReference>
<feature type="binding site" evidence="18">
    <location>
        <begin position="185"/>
        <end position="186"/>
    </location>
    <ligand>
        <name>ATP</name>
        <dbReference type="ChEBI" id="CHEBI:30616"/>
    </ligand>
</feature>